<protein>
    <submittedName>
        <fullName evidence="1">RCG62340</fullName>
    </submittedName>
</protein>
<gene>
    <name evidence="1" type="ORF">rCG_62340</name>
</gene>
<proteinExistence type="predicted"/>
<dbReference type="AlphaFoldDB" id="A6HAK9"/>
<organism evidence="1 2">
    <name type="scientific">Rattus norvegicus</name>
    <name type="common">Rat</name>
    <dbReference type="NCBI Taxonomy" id="10116"/>
    <lineage>
        <taxon>Eukaryota</taxon>
        <taxon>Metazoa</taxon>
        <taxon>Chordata</taxon>
        <taxon>Craniata</taxon>
        <taxon>Vertebrata</taxon>
        <taxon>Euteleostomi</taxon>
        <taxon>Mammalia</taxon>
        <taxon>Eutheria</taxon>
        <taxon>Euarchontoglires</taxon>
        <taxon>Glires</taxon>
        <taxon>Rodentia</taxon>
        <taxon>Myomorpha</taxon>
        <taxon>Muroidea</taxon>
        <taxon>Muridae</taxon>
        <taxon>Murinae</taxon>
        <taxon>Rattus</taxon>
    </lineage>
</organism>
<dbReference type="Proteomes" id="UP000234681">
    <property type="component" value="Chromosome 6"/>
</dbReference>
<accession>A6HAK9</accession>
<name>A6HAK9_RAT</name>
<reference evidence="2" key="1">
    <citation type="submission" date="2005-09" db="EMBL/GenBank/DDBJ databases">
        <authorList>
            <person name="Mural R.J."/>
            <person name="Li P.W."/>
            <person name="Adams M.D."/>
            <person name="Amanatides P.G."/>
            <person name="Baden-Tillson H."/>
            <person name="Barnstead M."/>
            <person name="Chin S.H."/>
            <person name="Dew I."/>
            <person name="Evans C.A."/>
            <person name="Ferriera S."/>
            <person name="Flanigan M."/>
            <person name="Fosler C."/>
            <person name="Glodek A."/>
            <person name="Gu Z."/>
            <person name="Holt R.A."/>
            <person name="Jennings D."/>
            <person name="Kraft C.L."/>
            <person name="Lu F."/>
            <person name="Nguyen T."/>
            <person name="Nusskern D.R."/>
            <person name="Pfannkoch C.M."/>
            <person name="Sitter C."/>
            <person name="Sutton G.G."/>
            <person name="Venter J.C."/>
            <person name="Wang Z."/>
            <person name="Woodage T."/>
            <person name="Zheng X.H."/>
            <person name="Zhong F."/>
        </authorList>
    </citation>
    <scope>NUCLEOTIDE SEQUENCE [LARGE SCALE GENOMIC DNA]</scope>
    <source>
        <strain>BN</strain>
        <strain evidence="2">Sprague-Dawley</strain>
    </source>
</reference>
<dbReference type="EMBL" id="CH473947">
    <property type="protein sequence ID" value="EDM03064.1"/>
    <property type="molecule type" value="Genomic_DNA"/>
</dbReference>
<sequence length="67" mass="7615">MHFYATSHQSACLLFSLSNEVNIEGPGPWCWKNPGGEDRTNLCSICFHCPPHFILTTSLAFYFFPTM</sequence>
<evidence type="ECO:0000313" key="1">
    <source>
        <dbReference type="EMBL" id="EDM03064.1"/>
    </source>
</evidence>
<evidence type="ECO:0000313" key="2">
    <source>
        <dbReference type="Proteomes" id="UP000234681"/>
    </source>
</evidence>